<gene>
    <name evidence="7" type="ORF">GCK72_000305</name>
</gene>
<comment type="subcellular location">
    <subcellularLocation>
        <location evidence="1">Membrane</location>
        <topology evidence="1">Single-pass membrane protein</topology>
    </subcellularLocation>
</comment>
<dbReference type="Pfam" id="PF24413">
    <property type="entry name" value="W02B3_4_N"/>
    <property type="match status" value="1"/>
</dbReference>
<name>A0A6A5HQG2_CAERE</name>
<dbReference type="InterPro" id="IPR009644">
    <property type="entry name" value="FKTN/MNN4/W02B3.4-1"/>
</dbReference>
<comment type="caution">
    <text evidence="7">The sequence shown here is derived from an EMBL/GenBank/DDBJ whole genome shotgun (WGS) entry which is preliminary data.</text>
</comment>
<proteinExistence type="predicted"/>
<protein>
    <recommendedName>
        <fullName evidence="6">W02B3.4-like N-terminal domain-containing protein</fullName>
    </recommendedName>
</protein>
<evidence type="ECO:0000259" key="6">
    <source>
        <dbReference type="Pfam" id="PF24413"/>
    </source>
</evidence>
<dbReference type="EMBL" id="WUAV01000001">
    <property type="protein sequence ID" value="KAF1768493.1"/>
    <property type="molecule type" value="Genomic_DNA"/>
</dbReference>
<dbReference type="PANTHER" id="PTHR15407:SF41">
    <property type="entry name" value="FUKUTIN"/>
    <property type="match status" value="1"/>
</dbReference>
<evidence type="ECO:0000256" key="3">
    <source>
        <dbReference type="ARBA" id="ARBA00022989"/>
    </source>
</evidence>
<evidence type="ECO:0000256" key="4">
    <source>
        <dbReference type="ARBA" id="ARBA00023136"/>
    </source>
</evidence>
<dbReference type="RefSeq" id="XP_053591048.1">
    <property type="nucleotide sequence ID" value="XM_053722403.1"/>
</dbReference>
<evidence type="ECO:0000256" key="2">
    <source>
        <dbReference type="ARBA" id="ARBA00022692"/>
    </source>
</evidence>
<dbReference type="AlphaFoldDB" id="A0A6A5HQG2"/>
<dbReference type="Proteomes" id="UP000483820">
    <property type="component" value="Chromosome I"/>
</dbReference>
<dbReference type="InterPro" id="IPR057641">
    <property type="entry name" value="W02B3_4_N"/>
</dbReference>
<sequence>MPRRQVRNLIFGIILQVILLVLIYNNSKTSRYLIISCDDLLKKWNPEVPVLLIDLSFLENLKTEDCRWDETKKVKIGVHVKDKDRSIIDTNRFDVVFYDSPDNKDFLEFHGEPRRIIPKRFETRQIGNFKVPTNIQRFIESYKRSKFVECLGLEMNRKKSKLEDSLELTVFMKGTRRPLIDLFVMYDEMENGSLTHHYVSGLNRDGTKYRYTYPIYDPWCAADLHDHIFWVSCSPMKQVKHEYGPLWYRDHPTDKYKWNKSGKNVKKVGKFSKEEMKKYYLKYKN</sequence>
<evidence type="ECO:0000256" key="1">
    <source>
        <dbReference type="ARBA" id="ARBA00004167"/>
    </source>
</evidence>
<evidence type="ECO:0000313" key="7">
    <source>
        <dbReference type="EMBL" id="KAF1768493.1"/>
    </source>
</evidence>
<evidence type="ECO:0000256" key="5">
    <source>
        <dbReference type="SAM" id="Phobius"/>
    </source>
</evidence>
<evidence type="ECO:0000313" key="8">
    <source>
        <dbReference type="Proteomes" id="UP000483820"/>
    </source>
</evidence>
<accession>A0A6A5HQG2</accession>
<dbReference type="GeneID" id="9804532"/>
<dbReference type="KEGG" id="crq:GCK72_000305"/>
<keyword evidence="4 5" id="KW-0472">Membrane</keyword>
<dbReference type="GO" id="GO:0016020">
    <property type="term" value="C:membrane"/>
    <property type="evidence" value="ECO:0007669"/>
    <property type="project" value="UniProtKB-SubCell"/>
</dbReference>
<keyword evidence="3 5" id="KW-1133">Transmembrane helix</keyword>
<dbReference type="CTD" id="9804532"/>
<reference evidence="7 8" key="1">
    <citation type="submission" date="2019-12" db="EMBL/GenBank/DDBJ databases">
        <title>Chromosome-level assembly of the Caenorhabditis remanei genome.</title>
        <authorList>
            <person name="Teterina A.A."/>
            <person name="Willis J.H."/>
            <person name="Phillips P.C."/>
        </authorList>
    </citation>
    <scope>NUCLEOTIDE SEQUENCE [LARGE SCALE GENOMIC DNA]</scope>
    <source>
        <strain evidence="7 8">PX506</strain>
        <tissue evidence="7">Whole organism</tissue>
    </source>
</reference>
<feature type="transmembrane region" description="Helical" evidence="5">
    <location>
        <begin position="6"/>
        <end position="24"/>
    </location>
</feature>
<organism evidence="7 8">
    <name type="scientific">Caenorhabditis remanei</name>
    <name type="common">Caenorhabditis vulgaris</name>
    <dbReference type="NCBI Taxonomy" id="31234"/>
    <lineage>
        <taxon>Eukaryota</taxon>
        <taxon>Metazoa</taxon>
        <taxon>Ecdysozoa</taxon>
        <taxon>Nematoda</taxon>
        <taxon>Chromadorea</taxon>
        <taxon>Rhabditida</taxon>
        <taxon>Rhabditina</taxon>
        <taxon>Rhabditomorpha</taxon>
        <taxon>Rhabditoidea</taxon>
        <taxon>Rhabditidae</taxon>
        <taxon>Peloderinae</taxon>
        <taxon>Caenorhabditis</taxon>
    </lineage>
</organism>
<feature type="domain" description="W02B3.4-like N-terminal" evidence="6">
    <location>
        <begin position="36"/>
        <end position="149"/>
    </location>
</feature>
<keyword evidence="2 5" id="KW-0812">Transmembrane</keyword>
<dbReference type="PANTHER" id="PTHR15407">
    <property type="entry name" value="FUKUTIN-RELATED"/>
    <property type="match status" value="1"/>
</dbReference>